<evidence type="ECO:0000259" key="8">
    <source>
        <dbReference type="PROSITE" id="PS50089"/>
    </source>
</evidence>
<dbReference type="OrthoDB" id="302966at2759"/>
<dbReference type="SMART" id="SM00184">
    <property type="entry name" value="RING"/>
    <property type="match status" value="1"/>
</dbReference>
<evidence type="ECO:0000256" key="2">
    <source>
        <dbReference type="ARBA" id="ARBA00022490"/>
    </source>
</evidence>
<evidence type="ECO:0000256" key="5">
    <source>
        <dbReference type="ARBA" id="ARBA00022833"/>
    </source>
</evidence>
<protein>
    <recommendedName>
        <fullName evidence="8">RING-type domain-containing protein</fullName>
    </recommendedName>
</protein>
<proteinExistence type="predicted"/>
<dbReference type="InterPro" id="IPR017907">
    <property type="entry name" value="Znf_RING_CS"/>
</dbReference>
<keyword evidence="3" id="KW-0479">Metal-binding</keyword>
<feature type="compositionally biased region" description="Basic and acidic residues" evidence="7">
    <location>
        <begin position="318"/>
        <end position="336"/>
    </location>
</feature>
<dbReference type="Pfam" id="PF00097">
    <property type="entry name" value="zf-C3HC4"/>
    <property type="match status" value="1"/>
</dbReference>
<name>A0A4Q2D9M6_9AGAR</name>
<feature type="region of interest" description="Disordered" evidence="7">
    <location>
        <begin position="567"/>
        <end position="633"/>
    </location>
</feature>
<feature type="compositionally biased region" description="Basic and acidic residues" evidence="7">
    <location>
        <begin position="482"/>
        <end position="510"/>
    </location>
</feature>
<dbReference type="PROSITE" id="PS50089">
    <property type="entry name" value="ZF_RING_2"/>
    <property type="match status" value="1"/>
</dbReference>
<dbReference type="InterPro" id="IPR039739">
    <property type="entry name" value="MAG2/RNF10"/>
</dbReference>
<dbReference type="AlphaFoldDB" id="A0A4Q2D9M6"/>
<keyword evidence="4 6" id="KW-0863">Zinc-finger</keyword>
<gene>
    <name evidence="9" type="ORF">EST38_g9554</name>
</gene>
<dbReference type="Proteomes" id="UP000290288">
    <property type="component" value="Unassembled WGS sequence"/>
</dbReference>
<dbReference type="InterPro" id="IPR013083">
    <property type="entry name" value="Znf_RING/FYVE/PHD"/>
</dbReference>
<evidence type="ECO:0000313" key="10">
    <source>
        <dbReference type="Proteomes" id="UP000290288"/>
    </source>
</evidence>
<organism evidence="9 10">
    <name type="scientific">Candolleomyces aberdarensis</name>
    <dbReference type="NCBI Taxonomy" id="2316362"/>
    <lineage>
        <taxon>Eukaryota</taxon>
        <taxon>Fungi</taxon>
        <taxon>Dikarya</taxon>
        <taxon>Basidiomycota</taxon>
        <taxon>Agaricomycotina</taxon>
        <taxon>Agaricomycetes</taxon>
        <taxon>Agaricomycetidae</taxon>
        <taxon>Agaricales</taxon>
        <taxon>Agaricineae</taxon>
        <taxon>Psathyrellaceae</taxon>
        <taxon>Candolleomyces</taxon>
    </lineage>
</organism>
<sequence>MAPKQSVNVNHLLNFSLPPRETRPVSSIPRRSRKTGTVPGVWNKERFVNAQYRFVMNPIGDYTVHFADPDIFFQWDDILQVIVPRCSPFAGASGGVEGQTTCPICLSPPIAPRMTKCGHIYCFPCILHYLSTSQNKWARCPICFDSVNARQLKKVNWYDGPTLSESVDEGAALEGSSSSSTSHSTALRAGSTLEMRLIQRPQITTLALPRSQTWPSDLLSPHQAPFHFQPDVLNFAKFMLATPDYLVAELTKELHELAQERRMFVGMQDDLGLYFVNGASESVRHQIAKAEALENPALRMQIEKAQRDEKELLDRSAMHARRQEAEQEVRAGKEGNGDQEVPSDFLASRAPPAVSPASASQRAAPPQGRSTPRQRRNLNPPPPSTSTYYYYQAASGLPIFLHPIDIRILVSHFNGYPSFPDRITVRVDGTSESTVNDELRKRCKYLAHFPEGADVIFVEANLEGVVGAEGLKDFEKVLKSRSTKRQEKVKKDDRAKARAEKEEKEKERMALARFTHTPVHPRSEVAAAEFVSLADAQDESAEPSEGVSSAIPAPAVSGAWGSRPSFASALHSSSASSRIAPSQQRRNPPEEDWEADQLWHDLEQRALTGGGRKKRGTRMVVLGGGGAPTSRRR</sequence>
<reference evidence="9 10" key="1">
    <citation type="submission" date="2019-01" db="EMBL/GenBank/DDBJ databases">
        <title>Draft genome sequence of Psathyrella aberdarensis IHI B618.</title>
        <authorList>
            <person name="Buettner E."/>
            <person name="Kellner H."/>
        </authorList>
    </citation>
    <scope>NUCLEOTIDE SEQUENCE [LARGE SCALE GENOMIC DNA]</scope>
    <source>
        <strain evidence="9 10">IHI B618</strain>
    </source>
</reference>
<keyword evidence="10" id="KW-1185">Reference proteome</keyword>
<dbReference type="Gene3D" id="3.30.40.10">
    <property type="entry name" value="Zinc/RING finger domain, C3HC4 (zinc finger)"/>
    <property type="match status" value="1"/>
</dbReference>
<keyword evidence="5" id="KW-0862">Zinc</keyword>
<evidence type="ECO:0000256" key="7">
    <source>
        <dbReference type="SAM" id="MobiDB-lite"/>
    </source>
</evidence>
<dbReference type="PROSITE" id="PS00518">
    <property type="entry name" value="ZF_RING_1"/>
    <property type="match status" value="1"/>
</dbReference>
<dbReference type="GO" id="GO:0005737">
    <property type="term" value="C:cytoplasm"/>
    <property type="evidence" value="ECO:0007669"/>
    <property type="project" value="UniProtKB-SubCell"/>
</dbReference>
<evidence type="ECO:0000256" key="6">
    <source>
        <dbReference type="PROSITE-ProRule" id="PRU00175"/>
    </source>
</evidence>
<feature type="compositionally biased region" description="Low complexity" evidence="7">
    <location>
        <begin position="347"/>
        <end position="367"/>
    </location>
</feature>
<dbReference type="STRING" id="2316362.A0A4Q2D9M6"/>
<feature type="domain" description="RING-type" evidence="8">
    <location>
        <begin position="102"/>
        <end position="143"/>
    </location>
</feature>
<evidence type="ECO:0000256" key="1">
    <source>
        <dbReference type="ARBA" id="ARBA00004496"/>
    </source>
</evidence>
<accession>A0A4Q2D9M6</accession>
<dbReference type="PANTHER" id="PTHR12983:SF9">
    <property type="entry name" value="E3 UBIQUITIN-PROTEIN LIGASE RNF10"/>
    <property type="match status" value="1"/>
</dbReference>
<dbReference type="GO" id="GO:0045944">
    <property type="term" value="P:positive regulation of transcription by RNA polymerase II"/>
    <property type="evidence" value="ECO:0007669"/>
    <property type="project" value="TreeGrafter"/>
</dbReference>
<comment type="caution">
    <text evidence="9">The sequence shown here is derived from an EMBL/GenBank/DDBJ whole genome shotgun (WGS) entry which is preliminary data.</text>
</comment>
<dbReference type="EMBL" id="SDEE01000451">
    <property type="protein sequence ID" value="RXW16300.1"/>
    <property type="molecule type" value="Genomic_DNA"/>
</dbReference>
<evidence type="ECO:0000256" key="4">
    <source>
        <dbReference type="ARBA" id="ARBA00022771"/>
    </source>
</evidence>
<dbReference type="PANTHER" id="PTHR12983">
    <property type="entry name" value="RING FINGER 10 FAMILY MEMBER"/>
    <property type="match status" value="1"/>
</dbReference>
<dbReference type="InterPro" id="IPR001841">
    <property type="entry name" value="Znf_RING"/>
</dbReference>
<feature type="region of interest" description="Disordered" evidence="7">
    <location>
        <begin position="318"/>
        <end position="386"/>
    </location>
</feature>
<dbReference type="InterPro" id="IPR018957">
    <property type="entry name" value="Znf_C3HC4_RING-type"/>
</dbReference>
<feature type="region of interest" description="Disordered" evidence="7">
    <location>
        <begin position="482"/>
        <end position="518"/>
    </location>
</feature>
<dbReference type="SUPFAM" id="SSF57850">
    <property type="entry name" value="RING/U-box"/>
    <property type="match status" value="1"/>
</dbReference>
<evidence type="ECO:0000256" key="3">
    <source>
        <dbReference type="ARBA" id="ARBA00022723"/>
    </source>
</evidence>
<dbReference type="GO" id="GO:0008270">
    <property type="term" value="F:zinc ion binding"/>
    <property type="evidence" value="ECO:0007669"/>
    <property type="project" value="UniProtKB-KW"/>
</dbReference>
<feature type="compositionally biased region" description="Low complexity" evidence="7">
    <location>
        <begin position="567"/>
        <end position="586"/>
    </location>
</feature>
<evidence type="ECO:0000313" key="9">
    <source>
        <dbReference type="EMBL" id="RXW16300.1"/>
    </source>
</evidence>
<comment type="subcellular location">
    <subcellularLocation>
        <location evidence="1">Cytoplasm</location>
    </subcellularLocation>
</comment>
<dbReference type="CDD" id="cd16536">
    <property type="entry name" value="RING-HC_RNF10"/>
    <property type="match status" value="1"/>
</dbReference>
<keyword evidence="2" id="KW-0963">Cytoplasm</keyword>
<dbReference type="GO" id="GO:0000976">
    <property type="term" value="F:transcription cis-regulatory region binding"/>
    <property type="evidence" value="ECO:0007669"/>
    <property type="project" value="TreeGrafter"/>
</dbReference>